<keyword evidence="11" id="KW-1185">Reference proteome</keyword>
<keyword evidence="4" id="KW-1003">Cell membrane</keyword>
<evidence type="ECO:0000256" key="4">
    <source>
        <dbReference type="ARBA" id="ARBA00022475"/>
    </source>
</evidence>
<evidence type="ECO:0000256" key="2">
    <source>
        <dbReference type="ARBA" id="ARBA00007520"/>
    </source>
</evidence>
<sequence>MTKTGSNWGPLVILMVNMFITMVGMGLIIPILPKFITEFGASGQDMGYLVAAVGVTQLVFSPIAGEMSDKYGRKIMIVGGIGVFALSQLLFGLADQMWLLYVSRLLGGIGAALLTPAMMAYVADITQEKDRGKGLGLFSASMSLGIVIGPGIGGFLADYGLRVPFYVATAIAGVSVLLSLLFLPETQSREARQLARTAERKRENLFKQLHGSFRAPYFVLLLLVFMLTFGLMNFEAVISLYVDVKHGFTPKDISLMITLGALAGVFTQAVLFERLLRRFSERQILIAMFLLSAVMMLAVLVTKTYVSVFAVTILFFVATTIIRPAVNTLLSKMAGNEQGFVAGMNNAYMSLGTIAGPSIAGVLFDVNVNYPYVLGAAFMVASTAMLIGWKERNGGGSTAPLQEGAAAVRD</sequence>
<dbReference type="Proteomes" id="UP000028123">
    <property type="component" value="Unassembled WGS sequence"/>
</dbReference>
<dbReference type="InterPro" id="IPR005829">
    <property type="entry name" value="Sugar_transporter_CS"/>
</dbReference>
<protein>
    <submittedName>
        <fullName evidence="10">Multidrug transporter</fullName>
    </submittedName>
</protein>
<dbReference type="PANTHER" id="PTHR43124">
    <property type="entry name" value="PURINE EFFLUX PUMP PBUE"/>
    <property type="match status" value="1"/>
</dbReference>
<feature type="domain" description="Major facilitator superfamily (MFS) profile" evidence="9">
    <location>
        <begin position="10"/>
        <end position="393"/>
    </location>
</feature>
<evidence type="ECO:0000259" key="9">
    <source>
        <dbReference type="PROSITE" id="PS50850"/>
    </source>
</evidence>
<feature type="transmembrane region" description="Helical" evidence="8">
    <location>
        <begin position="75"/>
        <end position="94"/>
    </location>
</feature>
<proteinExistence type="inferred from homology"/>
<feature type="transmembrane region" description="Helical" evidence="8">
    <location>
        <begin position="253"/>
        <end position="272"/>
    </location>
</feature>
<feature type="transmembrane region" description="Helical" evidence="8">
    <location>
        <begin position="100"/>
        <end position="123"/>
    </location>
</feature>
<evidence type="ECO:0000313" key="11">
    <source>
        <dbReference type="Proteomes" id="UP000028123"/>
    </source>
</evidence>
<comment type="subcellular location">
    <subcellularLocation>
        <location evidence="1">Cell membrane</location>
        <topology evidence="1">Multi-pass membrane protein</topology>
    </subcellularLocation>
</comment>
<feature type="transmembrane region" description="Helical" evidence="8">
    <location>
        <begin position="163"/>
        <end position="183"/>
    </location>
</feature>
<keyword evidence="5 8" id="KW-0812">Transmembrane</keyword>
<dbReference type="EMBL" id="JNVM01000006">
    <property type="protein sequence ID" value="KEQ26703.1"/>
    <property type="molecule type" value="Genomic_DNA"/>
</dbReference>
<feature type="transmembrane region" description="Helical" evidence="8">
    <location>
        <begin position="217"/>
        <end position="241"/>
    </location>
</feature>
<evidence type="ECO:0000256" key="7">
    <source>
        <dbReference type="ARBA" id="ARBA00023136"/>
    </source>
</evidence>
<organism evidence="10 11">
    <name type="scientific">Paenibacillus tyrfis</name>
    <dbReference type="NCBI Taxonomy" id="1501230"/>
    <lineage>
        <taxon>Bacteria</taxon>
        <taxon>Bacillati</taxon>
        <taxon>Bacillota</taxon>
        <taxon>Bacilli</taxon>
        <taxon>Bacillales</taxon>
        <taxon>Paenibacillaceae</taxon>
        <taxon>Paenibacillus</taxon>
    </lineage>
</organism>
<dbReference type="InterPro" id="IPR036259">
    <property type="entry name" value="MFS_trans_sf"/>
</dbReference>
<dbReference type="SUPFAM" id="SSF103473">
    <property type="entry name" value="MFS general substrate transporter"/>
    <property type="match status" value="1"/>
</dbReference>
<evidence type="ECO:0000256" key="1">
    <source>
        <dbReference type="ARBA" id="ARBA00004651"/>
    </source>
</evidence>
<dbReference type="InterPro" id="IPR001958">
    <property type="entry name" value="Tet-R_TetA/multi-R_MdtG-like"/>
</dbReference>
<evidence type="ECO:0000256" key="3">
    <source>
        <dbReference type="ARBA" id="ARBA00022448"/>
    </source>
</evidence>
<dbReference type="GO" id="GO:0022857">
    <property type="term" value="F:transmembrane transporter activity"/>
    <property type="evidence" value="ECO:0007669"/>
    <property type="project" value="InterPro"/>
</dbReference>
<evidence type="ECO:0000256" key="8">
    <source>
        <dbReference type="SAM" id="Phobius"/>
    </source>
</evidence>
<dbReference type="OrthoDB" id="9793283at2"/>
<name>A0A081P7N0_9BACL</name>
<dbReference type="Pfam" id="PF07690">
    <property type="entry name" value="MFS_1"/>
    <property type="match status" value="1"/>
</dbReference>
<dbReference type="AlphaFoldDB" id="A0A081P7N0"/>
<dbReference type="PROSITE" id="PS50850">
    <property type="entry name" value="MFS"/>
    <property type="match status" value="1"/>
</dbReference>
<keyword evidence="6 8" id="KW-1133">Transmembrane helix</keyword>
<comment type="caution">
    <text evidence="10">The sequence shown here is derived from an EMBL/GenBank/DDBJ whole genome shotgun (WGS) entry which is preliminary data.</text>
</comment>
<dbReference type="InterPro" id="IPR050189">
    <property type="entry name" value="MFS_Efflux_Transporters"/>
</dbReference>
<dbReference type="CDD" id="cd17325">
    <property type="entry name" value="MFS_MdtG_SLC18_like"/>
    <property type="match status" value="1"/>
</dbReference>
<feature type="transmembrane region" description="Helical" evidence="8">
    <location>
        <begin position="347"/>
        <end position="364"/>
    </location>
</feature>
<dbReference type="eggNOG" id="COG2814">
    <property type="taxonomic scope" value="Bacteria"/>
</dbReference>
<feature type="transmembrane region" description="Helical" evidence="8">
    <location>
        <begin position="45"/>
        <end position="63"/>
    </location>
</feature>
<keyword evidence="7 8" id="KW-0472">Membrane</keyword>
<dbReference type="PROSITE" id="PS00216">
    <property type="entry name" value="SUGAR_TRANSPORT_1"/>
    <property type="match status" value="1"/>
</dbReference>
<feature type="transmembrane region" description="Helical" evidence="8">
    <location>
        <begin position="370"/>
        <end position="389"/>
    </location>
</feature>
<dbReference type="RefSeq" id="WP_036679692.1">
    <property type="nucleotide sequence ID" value="NZ_JNVM01000006.1"/>
</dbReference>
<dbReference type="InterPro" id="IPR020846">
    <property type="entry name" value="MFS_dom"/>
</dbReference>
<dbReference type="InterPro" id="IPR011701">
    <property type="entry name" value="MFS"/>
</dbReference>
<dbReference type="Gene3D" id="1.20.1250.20">
    <property type="entry name" value="MFS general substrate transporter like domains"/>
    <property type="match status" value="1"/>
</dbReference>
<comment type="similarity">
    <text evidence="2">Belongs to the major facilitator superfamily. TCR/Tet family.</text>
</comment>
<accession>A0A081P7N0</accession>
<feature type="transmembrane region" description="Helical" evidence="8">
    <location>
        <begin position="12"/>
        <end position="33"/>
    </location>
</feature>
<gene>
    <name evidence="10" type="ORF">ET33_33250</name>
</gene>
<evidence type="ECO:0000313" key="10">
    <source>
        <dbReference type="EMBL" id="KEQ26703.1"/>
    </source>
</evidence>
<reference evidence="10 11" key="1">
    <citation type="submission" date="2014-06" db="EMBL/GenBank/DDBJ databases">
        <title>Draft genome sequence of Paenibacillus sp. MSt1.</title>
        <authorList>
            <person name="Aw Y.K."/>
            <person name="Ong K.S."/>
            <person name="Gan H.M."/>
            <person name="Lee S.M."/>
        </authorList>
    </citation>
    <scope>NUCLEOTIDE SEQUENCE [LARGE SCALE GENOMIC DNA]</scope>
    <source>
        <strain evidence="10 11">MSt1</strain>
    </source>
</reference>
<dbReference type="PANTHER" id="PTHR43124:SF3">
    <property type="entry name" value="CHLORAMPHENICOL EFFLUX PUMP RV0191"/>
    <property type="match status" value="1"/>
</dbReference>
<feature type="transmembrane region" description="Helical" evidence="8">
    <location>
        <begin position="135"/>
        <end position="157"/>
    </location>
</feature>
<evidence type="ECO:0000256" key="6">
    <source>
        <dbReference type="ARBA" id="ARBA00022989"/>
    </source>
</evidence>
<keyword evidence="3" id="KW-0813">Transport</keyword>
<feature type="transmembrane region" description="Helical" evidence="8">
    <location>
        <begin position="308"/>
        <end position="326"/>
    </location>
</feature>
<dbReference type="PRINTS" id="PR01035">
    <property type="entry name" value="TCRTETA"/>
</dbReference>
<dbReference type="GO" id="GO:0005886">
    <property type="term" value="C:plasma membrane"/>
    <property type="evidence" value="ECO:0007669"/>
    <property type="project" value="UniProtKB-SubCell"/>
</dbReference>
<evidence type="ECO:0000256" key="5">
    <source>
        <dbReference type="ARBA" id="ARBA00022692"/>
    </source>
</evidence>
<feature type="transmembrane region" description="Helical" evidence="8">
    <location>
        <begin position="284"/>
        <end position="302"/>
    </location>
</feature>